<gene>
    <name evidence="1" type="ORF">POCULU_LOCUS9864</name>
</gene>
<feature type="non-terminal residue" evidence="1">
    <location>
        <position position="143"/>
    </location>
</feature>
<keyword evidence="2" id="KW-1185">Reference proteome</keyword>
<protein>
    <submittedName>
        <fullName evidence="1">7500_t:CDS:1</fullName>
    </submittedName>
</protein>
<comment type="caution">
    <text evidence="1">The sequence shown here is derived from an EMBL/GenBank/DDBJ whole genome shotgun (WGS) entry which is preliminary data.</text>
</comment>
<reference evidence="1" key="1">
    <citation type="submission" date="2021-06" db="EMBL/GenBank/DDBJ databases">
        <authorList>
            <person name="Kallberg Y."/>
            <person name="Tangrot J."/>
            <person name="Rosling A."/>
        </authorList>
    </citation>
    <scope>NUCLEOTIDE SEQUENCE</scope>
    <source>
        <strain evidence="1">IA702</strain>
    </source>
</reference>
<dbReference type="EMBL" id="CAJVPJ010004180">
    <property type="protein sequence ID" value="CAG8649351.1"/>
    <property type="molecule type" value="Genomic_DNA"/>
</dbReference>
<evidence type="ECO:0000313" key="1">
    <source>
        <dbReference type="EMBL" id="CAG8649351.1"/>
    </source>
</evidence>
<sequence>KKELCTLLSQKPAPNLIDVAYQYAEYCFRYWIWNKRDRWLATNDDEISSKRKKERRPLYPEVEEALTICLLGVEKFGDATTYCAEAWSAVTETTVKNCWRKTGILPLDNETSTVNELNVGDDFCWTSRYPKIPSTLLRENLPC</sequence>
<evidence type="ECO:0000313" key="2">
    <source>
        <dbReference type="Proteomes" id="UP000789572"/>
    </source>
</evidence>
<name>A0A9N9H0T0_9GLOM</name>
<dbReference type="AlphaFoldDB" id="A0A9N9H0T0"/>
<dbReference type="Proteomes" id="UP000789572">
    <property type="component" value="Unassembled WGS sequence"/>
</dbReference>
<organism evidence="1 2">
    <name type="scientific">Paraglomus occultum</name>
    <dbReference type="NCBI Taxonomy" id="144539"/>
    <lineage>
        <taxon>Eukaryota</taxon>
        <taxon>Fungi</taxon>
        <taxon>Fungi incertae sedis</taxon>
        <taxon>Mucoromycota</taxon>
        <taxon>Glomeromycotina</taxon>
        <taxon>Glomeromycetes</taxon>
        <taxon>Paraglomerales</taxon>
        <taxon>Paraglomeraceae</taxon>
        <taxon>Paraglomus</taxon>
    </lineage>
</organism>
<accession>A0A9N9H0T0</accession>
<dbReference type="OrthoDB" id="2412659at2759"/>
<proteinExistence type="predicted"/>